<evidence type="ECO:0000313" key="3">
    <source>
        <dbReference type="EMBL" id="AWH95400.1"/>
    </source>
</evidence>
<name>A0AAD0JTB4_9ACTN</name>
<dbReference type="PANTHER" id="PTHR46637">
    <property type="entry name" value="TIS1421-TRANSPOSASE PROTEIN A"/>
    <property type="match status" value="1"/>
</dbReference>
<feature type="region of interest" description="Disordered" evidence="1">
    <location>
        <begin position="113"/>
        <end position="139"/>
    </location>
</feature>
<dbReference type="AlphaFoldDB" id="A0AAD0JTB4"/>
<feature type="compositionally biased region" description="Polar residues" evidence="1">
    <location>
        <begin position="114"/>
        <end position="131"/>
    </location>
</feature>
<sequence length="139" mass="16035">MGQTKSRFRQFTDEQWERIEPLLPSNEGRQGHPFRDNRKVVEGIIYRYRAGIPWRDLPREEFGAWQTVWKRHARYARDGTWDRILHVILADADAGGKIDWNVSVDATICRAHQHGTNTTRPEQDTGGSVESQEPALPGL</sequence>
<keyword evidence="4" id="KW-1185">Reference proteome</keyword>
<gene>
    <name evidence="3" type="ORF">A6048_07710</name>
</gene>
<dbReference type="KEGG" id="dpc:A6048_07710"/>
<dbReference type="NCBIfam" id="NF033580">
    <property type="entry name" value="transpos_IS5_3"/>
    <property type="match status" value="1"/>
</dbReference>
<reference evidence="3 4" key="1">
    <citation type="submission" date="2016-04" db="EMBL/GenBank/DDBJ databases">
        <title>Complete genome sequence of the haloalkaliphilic hydrocarbon-degrading bacterium Dietzia psychralcaliphila ILA-1T, isolated from a drain of a fish product-processing plant.</title>
        <authorList>
            <person name="Zhao J."/>
            <person name="Hu B."/>
            <person name="Geng S."/>
            <person name="Nie Y."/>
            <person name="Tang Y."/>
        </authorList>
    </citation>
    <scope>NUCLEOTIDE SEQUENCE [LARGE SCALE GENOMIC DNA]</scope>
    <source>
        <strain evidence="3 4">ILA-1</strain>
    </source>
</reference>
<dbReference type="EMBL" id="CP015453">
    <property type="protein sequence ID" value="AWH95400.1"/>
    <property type="molecule type" value="Genomic_DNA"/>
</dbReference>
<dbReference type="Pfam" id="PF13340">
    <property type="entry name" value="DUF4096"/>
    <property type="match status" value="1"/>
</dbReference>
<organism evidence="3 4">
    <name type="scientific">Dietzia psychralcaliphila</name>
    <dbReference type="NCBI Taxonomy" id="139021"/>
    <lineage>
        <taxon>Bacteria</taxon>
        <taxon>Bacillati</taxon>
        <taxon>Actinomycetota</taxon>
        <taxon>Actinomycetes</taxon>
        <taxon>Mycobacteriales</taxon>
        <taxon>Dietziaceae</taxon>
        <taxon>Dietzia</taxon>
    </lineage>
</organism>
<dbReference type="InterPro" id="IPR025161">
    <property type="entry name" value="IS402-like_dom"/>
</dbReference>
<proteinExistence type="predicted"/>
<accession>A0AAD0JTB4</accession>
<dbReference type="PANTHER" id="PTHR46637:SF1">
    <property type="entry name" value="BLL5188 PROTEIN"/>
    <property type="match status" value="1"/>
</dbReference>
<feature type="domain" description="Insertion element IS402-like" evidence="2">
    <location>
        <begin position="12"/>
        <end position="84"/>
    </location>
</feature>
<dbReference type="InterPro" id="IPR052909">
    <property type="entry name" value="Transposase_6_like"/>
</dbReference>
<protein>
    <submittedName>
        <fullName evidence="3">Transposase</fullName>
    </submittedName>
</protein>
<evidence type="ECO:0000313" key="4">
    <source>
        <dbReference type="Proteomes" id="UP000244903"/>
    </source>
</evidence>
<evidence type="ECO:0000259" key="2">
    <source>
        <dbReference type="Pfam" id="PF13340"/>
    </source>
</evidence>
<evidence type="ECO:0000256" key="1">
    <source>
        <dbReference type="SAM" id="MobiDB-lite"/>
    </source>
</evidence>
<dbReference type="Proteomes" id="UP000244903">
    <property type="component" value="Chromosome"/>
</dbReference>